<dbReference type="GO" id="GO:0016747">
    <property type="term" value="F:acyltransferase activity, transferring groups other than amino-acyl groups"/>
    <property type="evidence" value="ECO:0007669"/>
    <property type="project" value="UniProtKB-ARBA"/>
</dbReference>
<dbReference type="Gramene" id="HORVU.MOREX.r3.7HG0649830.1">
    <property type="protein sequence ID" value="HORVU.MOREX.r3.7HG0649830.1"/>
    <property type="gene ID" value="HORVU.MOREX.r3.7HG0649830"/>
</dbReference>
<dbReference type="Gene3D" id="3.30.559.10">
    <property type="entry name" value="Chloramphenicol acetyltransferase-like domain"/>
    <property type="match status" value="2"/>
</dbReference>
<evidence type="ECO:0000256" key="1">
    <source>
        <dbReference type="ARBA" id="ARBA00022679"/>
    </source>
</evidence>
<dbReference type="InterPro" id="IPR051504">
    <property type="entry name" value="Plant_metabolite_acyltrans"/>
</dbReference>
<name>A0A8I6YB92_HORVV</name>
<evidence type="ECO:0000313" key="3">
    <source>
        <dbReference type="EnsemblPlants" id="HORVU.MOREX.r3.7HG0649830.1"/>
    </source>
</evidence>
<evidence type="ECO:0000313" key="4">
    <source>
        <dbReference type="Proteomes" id="UP000011116"/>
    </source>
</evidence>
<reference evidence="4" key="1">
    <citation type="journal article" date="2012" name="Nature">
        <title>A physical, genetic and functional sequence assembly of the barley genome.</title>
        <authorList>
            <consortium name="The International Barley Genome Sequencing Consortium"/>
            <person name="Mayer K.F."/>
            <person name="Waugh R."/>
            <person name="Brown J.W."/>
            <person name="Schulman A."/>
            <person name="Langridge P."/>
            <person name="Platzer M."/>
            <person name="Fincher G.B."/>
            <person name="Muehlbauer G.J."/>
            <person name="Sato K."/>
            <person name="Close T.J."/>
            <person name="Wise R.P."/>
            <person name="Stein N."/>
        </authorList>
    </citation>
    <scope>NUCLEOTIDE SEQUENCE [LARGE SCALE GENOMIC DNA]</scope>
    <source>
        <strain evidence="4">cv. Morex</strain>
    </source>
</reference>
<dbReference type="EnsemblPlants" id="HORVU.MOREX.r3.7HG0649830.1">
    <property type="protein sequence ID" value="HORVU.MOREX.r3.7HG0649830.1"/>
    <property type="gene ID" value="HORVU.MOREX.r3.7HG0649830"/>
</dbReference>
<dbReference type="Pfam" id="PF02458">
    <property type="entry name" value="Transferase"/>
    <property type="match status" value="1"/>
</dbReference>
<dbReference type="SMR" id="A0A8I6YB92"/>
<dbReference type="AlphaFoldDB" id="A0A8I6YB92"/>
<accession>A0A8I6YB92</accession>
<proteinExistence type="predicted"/>
<keyword evidence="2" id="KW-0012">Acyltransferase</keyword>
<reference evidence="3" key="3">
    <citation type="submission" date="2022-01" db="UniProtKB">
        <authorList>
            <consortium name="EnsemblPlants"/>
        </authorList>
    </citation>
    <scope>IDENTIFICATION</scope>
    <source>
        <strain evidence="3">subsp. vulgare</strain>
    </source>
</reference>
<evidence type="ECO:0000256" key="2">
    <source>
        <dbReference type="ARBA" id="ARBA00023315"/>
    </source>
</evidence>
<keyword evidence="4" id="KW-1185">Reference proteome</keyword>
<dbReference type="PANTHER" id="PTHR31625">
    <property type="match status" value="1"/>
</dbReference>
<keyword evidence="1" id="KW-0808">Transferase</keyword>
<sequence>MTSRVRVLDTTHLRPELPPGHATTFKLSPFDTLFLALPPIQRIFFYDDGGGASLPPFPAIIHSLQASLAAILSVFSPLAGRLAACPDGDLVVDCSPDALCHGIRFVQAEYSGDAADMRRLARDAEHDIEAFVQLVPQLAVGRLPAPLLAVQFMRAWAAAWRGGSLAAAGLVTPPTFDRAVIMRYPKAEAASRKFARLCAPDLPTVNTMPELDWARQSRRTYLLDAGQIQSLKRRIAQQRQSAGTDGENQPPPSTYVAVASLLWTSMARAKHPDPAANASDPSDDDAYLLFPADCRRRMRPPMDPGFFGNCVKLCFARGTASKLLCRDDDDGALAHAAGALRRAIREQVEEKDPLGDADRWAETYQGIPPERRSQQGSSHRFMAYEVDFGWGQPSRAEIVSMYSPEVAMLVGGPHGAVEVSVALGRDLIDGFEACFMSLLSAYSR</sequence>
<dbReference type="InterPro" id="IPR023213">
    <property type="entry name" value="CAT-like_dom_sf"/>
</dbReference>
<protein>
    <submittedName>
        <fullName evidence="3">Uncharacterized protein</fullName>
    </submittedName>
</protein>
<organism evidence="3 4">
    <name type="scientific">Hordeum vulgare subsp. vulgare</name>
    <name type="common">Domesticated barley</name>
    <dbReference type="NCBI Taxonomy" id="112509"/>
    <lineage>
        <taxon>Eukaryota</taxon>
        <taxon>Viridiplantae</taxon>
        <taxon>Streptophyta</taxon>
        <taxon>Embryophyta</taxon>
        <taxon>Tracheophyta</taxon>
        <taxon>Spermatophyta</taxon>
        <taxon>Magnoliopsida</taxon>
        <taxon>Liliopsida</taxon>
        <taxon>Poales</taxon>
        <taxon>Poaceae</taxon>
        <taxon>BOP clade</taxon>
        <taxon>Pooideae</taxon>
        <taxon>Triticodae</taxon>
        <taxon>Triticeae</taxon>
        <taxon>Hordeinae</taxon>
        <taxon>Hordeum</taxon>
    </lineage>
</organism>
<reference evidence="3" key="2">
    <citation type="submission" date="2020-10" db="EMBL/GenBank/DDBJ databases">
        <authorList>
            <person name="Scholz U."/>
            <person name="Mascher M."/>
            <person name="Fiebig A."/>
        </authorList>
    </citation>
    <scope>NUCLEOTIDE SEQUENCE [LARGE SCALE GENOMIC DNA]</scope>
    <source>
        <strain evidence="3">cv. Morex</strain>
    </source>
</reference>
<dbReference type="Proteomes" id="UP000011116">
    <property type="component" value="Chromosome 7H"/>
</dbReference>